<dbReference type="EMBL" id="MU006563">
    <property type="protein sequence ID" value="KAF2751017.1"/>
    <property type="molecule type" value="Genomic_DNA"/>
</dbReference>
<evidence type="ECO:0000256" key="1">
    <source>
        <dbReference type="SAM" id="Coils"/>
    </source>
</evidence>
<feature type="transmembrane region" description="Helical" evidence="3">
    <location>
        <begin position="265"/>
        <end position="284"/>
    </location>
</feature>
<feature type="compositionally biased region" description="Basic and acidic residues" evidence="2">
    <location>
        <begin position="90"/>
        <end position="109"/>
    </location>
</feature>
<name>A0A6A6VPA8_9PLEO</name>
<dbReference type="AlphaFoldDB" id="A0A6A6VPA8"/>
<evidence type="ECO:0000313" key="4">
    <source>
        <dbReference type="EMBL" id="KAF2751017.1"/>
    </source>
</evidence>
<feature type="compositionally biased region" description="Basic residues" evidence="2">
    <location>
        <begin position="39"/>
        <end position="59"/>
    </location>
</feature>
<keyword evidence="3" id="KW-0472">Membrane</keyword>
<protein>
    <submittedName>
        <fullName evidence="4">Uncharacterized protein</fullName>
    </submittedName>
</protein>
<evidence type="ECO:0000256" key="3">
    <source>
        <dbReference type="SAM" id="Phobius"/>
    </source>
</evidence>
<dbReference type="Proteomes" id="UP000799440">
    <property type="component" value="Unassembled WGS sequence"/>
</dbReference>
<dbReference type="OrthoDB" id="5419542at2759"/>
<keyword evidence="1" id="KW-0175">Coiled coil</keyword>
<feature type="compositionally biased region" description="Basic and acidic residues" evidence="2">
    <location>
        <begin position="1"/>
        <end position="13"/>
    </location>
</feature>
<feature type="compositionally biased region" description="Basic and acidic residues" evidence="2">
    <location>
        <begin position="117"/>
        <end position="128"/>
    </location>
</feature>
<feature type="region of interest" description="Disordered" evidence="2">
    <location>
        <begin position="1"/>
        <end position="129"/>
    </location>
</feature>
<keyword evidence="5" id="KW-1185">Reference proteome</keyword>
<sequence length="354" mass="40247">MEASRRHDRDQQRARGLRPNMFEPREPARVSTDPQPSSKKSHLHGLPHHHRHHRHHSRHAKDVVQSAVQLHPPTSFGDLLKQVSRGKNSSPERNRRGSLGKDEPEEKEASALPQKVVRPEEVTKERTKIQAAEEALRSSLHSLWEQSLKTSRQLDDTYYSLLEKLPPLRQTIASLQELLVLTRELQDDFSNDTKELAEDIQGQVEAFGNFEKQEQAVVNLERRLQAGKEKAETLTARLAQARQRVEARATAEAEWEARTSRRLRVLWGILGSIAVAMIISMLLLRLNPAPVTESLQSSIDSTSRSLFDAPIPDETKEAIITPIPARPSTHITWDPPYAQSTHADDDRLRVFDEL</sequence>
<reference evidence="4" key="1">
    <citation type="journal article" date="2020" name="Stud. Mycol.">
        <title>101 Dothideomycetes genomes: a test case for predicting lifestyles and emergence of pathogens.</title>
        <authorList>
            <person name="Haridas S."/>
            <person name="Albert R."/>
            <person name="Binder M."/>
            <person name="Bloem J."/>
            <person name="Labutti K."/>
            <person name="Salamov A."/>
            <person name="Andreopoulos B."/>
            <person name="Baker S."/>
            <person name="Barry K."/>
            <person name="Bills G."/>
            <person name="Bluhm B."/>
            <person name="Cannon C."/>
            <person name="Castanera R."/>
            <person name="Culley D."/>
            <person name="Daum C."/>
            <person name="Ezra D."/>
            <person name="Gonzalez J."/>
            <person name="Henrissat B."/>
            <person name="Kuo A."/>
            <person name="Liang C."/>
            <person name="Lipzen A."/>
            <person name="Lutzoni F."/>
            <person name="Magnuson J."/>
            <person name="Mondo S."/>
            <person name="Nolan M."/>
            <person name="Ohm R."/>
            <person name="Pangilinan J."/>
            <person name="Park H.-J."/>
            <person name="Ramirez L."/>
            <person name="Alfaro M."/>
            <person name="Sun H."/>
            <person name="Tritt A."/>
            <person name="Yoshinaga Y."/>
            <person name="Zwiers L.-H."/>
            <person name="Turgeon B."/>
            <person name="Goodwin S."/>
            <person name="Spatafora J."/>
            <person name="Crous P."/>
            <person name="Grigoriev I."/>
        </authorList>
    </citation>
    <scope>NUCLEOTIDE SEQUENCE</scope>
    <source>
        <strain evidence="4">CBS 119925</strain>
    </source>
</reference>
<organism evidence="4 5">
    <name type="scientific">Sporormia fimetaria CBS 119925</name>
    <dbReference type="NCBI Taxonomy" id="1340428"/>
    <lineage>
        <taxon>Eukaryota</taxon>
        <taxon>Fungi</taxon>
        <taxon>Dikarya</taxon>
        <taxon>Ascomycota</taxon>
        <taxon>Pezizomycotina</taxon>
        <taxon>Dothideomycetes</taxon>
        <taxon>Pleosporomycetidae</taxon>
        <taxon>Pleosporales</taxon>
        <taxon>Sporormiaceae</taxon>
        <taxon>Sporormia</taxon>
    </lineage>
</organism>
<feature type="coiled-coil region" evidence="1">
    <location>
        <begin position="210"/>
        <end position="244"/>
    </location>
</feature>
<keyword evidence="3" id="KW-0812">Transmembrane</keyword>
<gene>
    <name evidence="4" type="ORF">M011DRAFT_464809</name>
</gene>
<accession>A0A6A6VPA8</accession>
<proteinExistence type="predicted"/>
<keyword evidence="3" id="KW-1133">Transmembrane helix</keyword>
<evidence type="ECO:0000313" key="5">
    <source>
        <dbReference type="Proteomes" id="UP000799440"/>
    </source>
</evidence>
<evidence type="ECO:0000256" key="2">
    <source>
        <dbReference type="SAM" id="MobiDB-lite"/>
    </source>
</evidence>